<dbReference type="InParanoid" id="A0A096PAJ2"/>
<name>A0A096PAJ2_OSTTA</name>
<keyword evidence="1" id="KW-0732">Signal</keyword>
<dbReference type="RefSeq" id="XP_022841253.1">
    <property type="nucleotide sequence ID" value="XM_022982614.1"/>
</dbReference>
<evidence type="ECO:0000313" key="4">
    <source>
        <dbReference type="Proteomes" id="UP000009170"/>
    </source>
</evidence>
<evidence type="ECO:0000256" key="1">
    <source>
        <dbReference type="SAM" id="SignalP"/>
    </source>
</evidence>
<feature type="non-terminal residue" evidence="3">
    <location>
        <position position="358"/>
    </location>
</feature>
<dbReference type="Proteomes" id="UP000009170">
    <property type="component" value="Unassembled WGS sequence"/>
</dbReference>
<feature type="signal peptide" evidence="1">
    <location>
        <begin position="1"/>
        <end position="19"/>
    </location>
</feature>
<feature type="non-terminal residue" evidence="3">
    <location>
        <position position="1"/>
    </location>
</feature>
<dbReference type="GO" id="GO:0016787">
    <property type="term" value="F:hydrolase activity"/>
    <property type="evidence" value="ECO:0007669"/>
    <property type="project" value="UniProtKB-KW"/>
</dbReference>
<dbReference type="KEGG" id="ota:OT_ostta19g00500"/>
<organism evidence="3 4">
    <name type="scientific">Ostreococcus tauri</name>
    <name type="common">Marine green alga</name>
    <dbReference type="NCBI Taxonomy" id="70448"/>
    <lineage>
        <taxon>Eukaryota</taxon>
        <taxon>Viridiplantae</taxon>
        <taxon>Chlorophyta</taxon>
        <taxon>Mamiellophyceae</taxon>
        <taxon>Mamiellales</taxon>
        <taxon>Bathycoccaceae</taxon>
        <taxon>Ostreococcus</taxon>
    </lineage>
</organism>
<reference evidence="3 4" key="2">
    <citation type="journal article" date="2014" name="BMC Genomics">
        <title>An improved genome of the model marine alga Ostreococcus tauri unfolds by assessing Illumina de novo assemblies.</title>
        <authorList>
            <person name="Blanc-Mathieu R."/>
            <person name="Verhelst B."/>
            <person name="Derelle E."/>
            <person name="Rombauts S."/>
            <person name="Bouget F.Y."/>
            <person name="Carre I."/>
            <person name="Chateau A."/>
            <person name="Eyre-Walker A."/>
            <person name="Grimsley N."/>
            <person name="Moreau H."/>
            <person name="Piegu B."/>
            <person name="Rivals E."/>
            <person name="Schackwitz W."/>
            <person name="Van de Peer Y."/>
            <person name="Piganeau G."/>
        </authorList>
    </citation>
    <scope>NUCLEOTIDE SEQUENCE [LARGE SCALE GENOMIC DNA]</scope>
    <source>
        <strain evidence="4">OTTH 0595 / CCAP 157/2 / RCC745</strain>
    </source>
</reference>
<feature type="domain" description="Glycosyl transferase family 25" evidence="2">
    <location>
        <begin position="270"/>
        <end position="350"/>
    </location>
</feature>
<evidence type="ECO:0000259" key="2">
    <source>
        <dbReference type="Pfam" id="PF01755"/>
    </source>
</evidence>
<feature type="chain" id="PRO_5001929629" evidence="1">
    <location>
        <begin position="20"/>
        <end position="358"/>
    </location>
</feature>
<evidence type="ECO:0000313" key="3">
    <source>
        <dbReference type="EMBL" id="CEG01923.1"/>
    </source>
</evidence>
<protein>
    <submittedName>
        <fullName evidence="3">Glycoside hydrolase-type carbohydrate-binding,subgroup</fullName>
    </submittedName>
</protein>
<dbReference type="AlphaFoldDB" id="A0A096PAJ2"/>
<dbReference type="GeneID" id="9838456"/>
<dbReference type="InterPro" id="IPR002654">
    <property type="entry name" value="Glyco_trans_25"/>
</dbReference>
<keyword evidence="4" id="KW-1185">Reference proteome</keyword>
<sequence>MRLRALIWFGMLLIVSTSSRQSKTGVGIQFIGVLTGPPNSQCTGLVSARLMNVKVKYMTVHSEPDFQHLFESMARSLDDSTYALARSNDVVFVFDARNILFTSSALESKLLQNFQRYADEDLIYIPRFAHVTNDSVYVGNMIALCEGVTATGISMIGTRRTLRQYFHHKRGQYLSTVECPIVPDLDEHFFGSFHRQELKRSSSPATYFHASDAETACVDFVMSRYPTILPILADVLQRSVPQLEHTKFLHKIRNMDDLYEPTNVSRPLAIYWINLQSSADRHHLIKSHLDALAAKFEIRSERIVAVTEQEAVQNSDVFSGWFRFTKHVSYEHHTQNITLQELACLQSHLRALERAFVT</sequence>
<dbReference type="Pfam" id="PF01755">
    <property type="entry name" value="Glyco_transf_25"/>
    <property type="match status" value="1"/>
</dbReference>
<accession>A0A096PAJ2</accession>
<gene>
    <name evidence="3" type="ORF">OT_ostta19g00500</name>
</gene>
<dbReference type="EMBL" id="CAID01000019">
    <property type="protein sequence ID" value="CEG01923.1"/>
    <property type="molecule type" value="Genomic_DNA"/>
</dbReference>
<proteinExistence type="predicted"/>
<reference evidence="4" key="1">
    <citation type="journal article" date="2006" name="Proc. Natl. Acad. Sci. U.S.A.">
        <title>Genome analysis of the smallest free-living eukaryote Ostreococcus tauri unveils many unique features.</title>
        <authorList>
            <person name="Derelle E."/>
            <person name="Ferraz C."/>
            <person name="Rombauts S."/>
            <person name="Rouze P."/>
            <person name="Worden A.Z."/>
            <person name="Robbens S."/>
            <person name="Partensky F."/>
            <person name="Degroeve S."/>
            <person name="Echeynie S."/>
            <person name="Cooke R."/>
            <person name="Saeys Y."/>
            <person name="Wuyts J."/>
            <person name="Jabbari K."/>
            <person name="Bowler C."/>
            <person name="Panaud O."/>
            <person name="Piegu B."/>
            <person name="Ball S.G."/>
            <person name="Ral J.-P."/>
            <person name="Bouget F.-Y."/>
            <person name="Piganeau G."/>
            <person name="De Baets B."/>
            <person name="Picard A."/>
            <person name="Delseny M."/>
            <person name="Demaille J."/>
            <person name="Van de Peer Y."/>
            <person name="Moreau H."/>
        </authorList>
    </citation>
    <scope>NUCLEOTIDE SEQUENCE [LARGE SCALE GENOMIC DNA]</scope>
    <source>
        <strain evidence="4">OTTH 0595 / CCAP 157/2 / RCC745</strain>
    </source>
</reference>
<keyword evidence="3" id="KW-0378">Hydrolase</keyword>
<comment type="caution">
    <text evidence="3">The sequence shown here is derived from an EMBL/GenBank/DDBJ whole genome shotgun (WGS) entry which is preliminary data.</text>
</comment>